<feature type="chain" id="PRO_5046864796" description="CotH protein" evidence="1">
    <location>
        <begin position="19"/>
        <end position="484"/>
    </location>
</feature>
<reference evidence="2 3" key="1">
    <citation type="submission" date="2023-07" db="EMBL/GenBank/DDBJ databases">
        <title>Sorghum-associated microbial communities from plants grown in Nebraska, USA.</title>
        <authorList>
            <person name="Schachtman D."/>
        </authorList>
    </citation>
    <scope>NUCLEOTIDE SEQUENCE [LARGE SCALE GENOMIC DNA]</scope>
    <source>
        <strain evidence="2 3">BE190</strain>
    </source>
</reference>
<organism evidence="2 3">
    <name type="scientific">Cellvibrio fibrivorans</name>
    <dbReference type="NCBI Taxonomy" id="126350"/>
    <lineage>
        <taxon>Bacteria</taxon>
        <taxon>Pseudomonadati</taxon>
        <taxon>Pseudomonadota</taxon>
        <taxon>Gammaproteobacteria</taxon>
        <taxon>Cellvibrionales</taxon>
        <taxon>Cellvibrionaceae</taxon>
        <taxon>Cellvibrio</taxon>
    </lineage>
</organism>
<accession>A0ABU1V030</accession>
<keyword evidence="3" id="KW-1185">Reference proteome</keyword>
<dbReference type="EMBL" id="JAVDVX010000005">
    <property type="protein sequence ID" value="MDR7090813.1"/>
    <property type="molecule type" value="Genomic_DNA"/>
</dbReference>
<protein>
    <recommendedName>
        <fullName evidence="4">CotH protein</fullName>
    </recommendedName>
</protein>
<evidence type="ECO:0000313" key="2">
    <source>
        <dbReference type="EMBL" id="MDR7090813.1"/>
    </source>
</evidence>
<proteinExistence type="predicted"/>
<name>A0ABU1V030_9GAMM</name>
<comment type="caution">
    <text evidence="2">The sequence shown here is derived from an EMBL/GenBank/DDBJ whole genome shotgun (WGS) entry which is preliminary data.</text>
</comment>
<evidence type="ECO:0000313" key="3">
    <source>
        <dbReference type="Proteomes" id="UP001253595"/>
    </source>
</evidence>
<dbReference type="InterPro" id="IPR014867">
    <property type="entry name" value="Spore_coat_CotH_CotH2/3/7"/>
</dbReference>
<sequence>MTAIIRFTFIFFAVLLQACGGGSSGSKDPVAISSSPASSAAATVSSTANFSSFSSSSSVASSMPADFPVGVVDALPVLKITTAGSAPILSKETYVNGNFELTGVGMAPVDGALEIRGRGNSTWSWVKKPYRLKLANSTEMLGMPASKHWVLLANYADKTLMRNDIAFMLSRHLGLEYTVRNQYVEVTLNGAYQGVYQLVEHIRVGKDRVNIPELKVADTDAEKITGGYLMEVDFRMHKDYCQTAFWESFCVNGVNMDREAAFCVDSTHGMNPFCIDTPETLLEANWSAQREYINKYITDTEAALFGNNFTDPQLGYAAYIDVDSAVNYFLINELFKNPDGAVASFYLYKKRNGKLFFGPIWDFDLAFGNAGYDDVDKTYGWHIRPAPWFDRLFQDPAFKAKVKARWNSAKADGKLDYVFQYAEARAAWLDKQQKKNYLLWSVTDFADWIIHGSHGGTGSYEAEVKEMIRWQRERYKWIDTELNK</sequence>
<dbReference type="PANTHER" id="PTHR40050:SF1">
    <property type="entry name" value="INNER SPORE COAT PROTEIN H"/>
    <property type="match status" value="1"/>
</dbReference>
<dbReference type="Proteomes" id="UP001253595">
    <property type="component" value="Unassembled WGS sequence"/>
</dbReference>
<gene>
    <name evidence="2" type="ORF">J2X05_002839</name>
</gene>
<dbReference type="PANTHER" id="PTHR40050">
    <property type="entry name" value="INNER SPORE COAT PROTEIN H"/>
    <property type="match status" value="1"/>
</dbReference>
<evidence type="ECO:0008006" key="4">
    <source>
        <dbReference type="Google" id="ProtNLM"/>
    </source>
</evidence>
<feature type="signal peptide" evidence="1">
    <location>
        <begin position="1"/>
        <end position="18"/>
    </location>
</feature>
<evidence type="ECO:0000256" key="1">
    <source>
        <dbReference type="SAM" id="SignalP"/>
    </source>
</evidence>
<keyword evidence="1" id="KW-0732">Signal</keyword>
<dbReference type="Pfam" id="PF08757">
    <property type="entry name" value="CotH"/>
    <property type="match status" value="1"/>
</dbReference>
<dbReference type="RefSeq" id="WP_310073440.1">
    <property type="nucleotide sequence ID" value="NZ_JAVDVX010000005.1"/>
</dbReference>
<dbReference type="PROSITE" id="PS51257">
    <property type="entry name" value="PROKAR_LIPOPROTEIN"/>
    <property type="match status" value="1"/>
</dbReference>